<feature type="compositionally biased region" description="Pro residues" evidence="1">
    <location>
        <begin position="20"/>
        <end position="29"/>
    </location>
</feature>
<sequence>MRAPAETGCWGPASCLRTPRPSPPPPPPTEISLLELPPKPERFHVNELEIWPSVVPATAAASLPPKDPSPPPPPAEESPPTSPPSHTKEGPPLPTKPKPKLADDITEKTVNDR</sequence>
<protein>
    <submittedName>
        <fullName evidence="2">Uncharacterized protein</fullName>
    </submittedName>
</protein>
<comment type="caution">
    <text evidence="2">The sequence shown here is derived from an EMBL/GenBank/DDBJ whole genome shotgun (WGS) entry which is preliminary data.</text>
</comment>
<dbReference type="Proteomes" id="UP001152622">
    <property type="component" value="Chromosome 2"/>
</dbReference>
<feature type="region of interest" description="Disordered" evidence="1">
    <location>
        <begin position="1"/>
        <end position="34"/>
    </location>
</feature>
<organism evidence="2 3">
    <name type="scientific">Synaphobranchus kaupii</name>
    <name type="common">Kaup's arrowtooth eel</name>
    <dbReference type="NCBI Taxonomy" id="118154"/>
    <lineage>
        <taxon>Eukaryota</taxon>
        <taxon>Metazoa</taxon>
        <taxon>Chordata</taxon>
        <taxon>Craniata</taxon>
        <taxon>Vertebrata</taxon>
        <taxon>Euteleostomi</taxon>
        <taxon>Actinopterygii</taxon>
        <taxon>Neopterygii</taxon>
        <taxon>Teleostei</taxon>
        <taxon>Anguilliformes</taxon>
        <taxon>Synaphobranchidae</taxon>
        <taxon>Synaphobranchus</taxon>
    </lineage>
</organism>
<keyword evidence="3" id="KW-1185">Reference proteome</keyword>
<evidence type="ECO:0000256" key="1">
    <source>
        <dbReference type="SAM" id="MobiDB-lite"/>
    </source>
</evidence>
<accession>A0A9Q1G7W2</accession>
<evidence type="ECO:0000313" key="3">
    <source>
        <dbReference type="Proteomes" id="UP001152622"/>
    </source>
</evidence>
<name>A0A9Q1G7W2_SYNKA</name>
<dbReference type="AlphaFoldDB" id="A0A9Q1G7W2"/>
<evidence type="ECO:0000313" key="2">
    <source>
        <dbReference type="EMBL" id="KAJ8377122.1"/>
    </source>
</evidence>
<feature type="region of interest" description="Disordered" evidence="1">
    <location>
        <begin position="59"/>
        <end position="113"/>
    </location>
</feature>
<feature type="compositionally biased region" description="Basic and acidic residues" evidence="1">
    <location>
        <begin position="100"/>
        <end position="113"/>
    </location>
</feature>
<reference evidence="2" key="1">
    <citation type="journal article" date="2023" name="Science">
        <title>Genome structures resolve the early diversification of teleost fishes.</title>
        <authorList>
            <person name="Parey E."/>
            <person name="Louis A."/>
            <person name="Montfort J."/>
            <person name="Bouchez O."/>
            <person name="Roques C."/>
            <person name="Iampietro C."/>
            <person name="Lluch J."/>
            <person name="Castinel A."/>
            <person name="Donnadieu C."/>
            <person name="Desvignes T."/>
            <person name="Floi Bucao C."/>
            <person name="Jouanno E."/>
            <person name="Wen M."/>
            <person name="Mejri S."/>
            <person name="Dirks R."/>
            <person name="Jansen H."/>
            <person name="Henkel C."/>
            <person name="Chen W.J."/>
            <person name="Zahm M."/>
            <person name="Cabau C."/>
            <person name="Klopp C."/>
            <person name="Thompson A.W."/>
            <person name="Robinson-Rechavi M."/>
            <person name="Braasch I."/>
            <person name="Lecointre G."/>
            <person name="Bobe J."/>
            <person name="Postlethwait J.H."/>
            <person name="Berthelot C."/>
            <person name="Roest Crollius H."/>
            <person name="Guiguen Y."/>
        </authorList>
    </citation>
    <scope>NUCLEOTIDE SEQUENCE</scope>
    <source>
        <strain evidence="2">WJC10195</strain>
    </source>
</reference>
<feature type="compositionally biased region" description="Pro residues" evidence="1">
    <location>
        <begin position="65"/>
        <end position="83"/>
    </location>
</feature>
<gene>
    <name evidence="2" type="ORF">SKAU_G00077020</name>
</gene>
<dbReference type="EMBL" id="JAINUF010000002">
    <property type="protein sequence ID" value="KAJ8377122.1"/>
    <property type="molecule type" value="Genomic_DNA"/>
</dbReference>
<proteinExistence type="predicted"/>